<sequence>MVPAPNPQDYQNNTPAQATSLDLQNSTQTDTIGVTPQAINSGPGYDFFADRLRTDFFMSKAGLAHYKLHDCGLWRSIAHTAQVHGSKVLQEVDSMLRSSPGCPMLNCERHTIGTFDTVTAIAKGKVSFRGRTTAIVYLNKARVFSLQQWCKGFTEIAILLHPRYLQPLQGDVIPLVLDVHIGFGRINLALKAPDAIRWFRASNKMSDALKARVVRAYQKIHARGVVHGSVKLKNMLISTDGRVTLLDFSNGRSVDPNGIVGPAAAEDLVREMDKVKKTLFYDEYKHLQYRDLSLAAGKRMSRYVPEDWESMADLEHPVVYTVPQVDENGGPVIHHIRPFAAHSHPPPLTVSQSPSSEPSQGRILDNQRRKIIHTPPDDTSSDMATAAVAAPALVSCISQPSQKQSKHAPKRVVMPLPFSRPIQPSPKEKQRPEMPPPPLPNKILKNVQGQHRPARQARPENVRRVHFVDQATLPTPSPPRAATSSFQPIIPPSRDSTSSFSFSLPTFSFGSRAATPFPSFGEREQPSGPPSRLHNASLAGVRISHPLPLNTPLRTNYSSRRVATTARAITSFTIQGLPGRRTRRSATRTCGGATVAARPSSSANQGTTKAPPTVKAEADVDHRSHPQGTKRARVSEEMVQAEVQRRKKRKVGHGLPPPRKVWFEQEVQDAMRREEVALVRNNFTSTGLRNSGRTSRPAPKCRRSGCADIRHGHTHNEADPSHLSPDALMREISDIDEAMEVESILSDDVPELEARAQKTGWLWCLFNLAR</sequence>
<reference evidence="2" key="1">
    <citation type="journal article" date="2021" name="New Phytol.">
        <title>Evolutionary innovations through gain and loss of genes in the ectomycorrhizal Boletales.</title>
        <authorList>
            <person name="Wu G."/>
            <person name="Miyauchi S."/>
            <person name="Morin E."/>
            <person name="Kuo A."/>
            <person name="Drula E."/>
            <person name="Varga T."/>
            <person name="Kohler A."/>
            <person name="Feng B."/>
            <person name="Cao Y."/>
            <person name="Lipzen A."/>
            <person name="Daum C."/>
            <person name="Hundley H."/>
            <person name="Pangilinan J."/>
            <person name="Johnson J."/>
            <person name="Barry K."/>
            <person name="LaButti K."/>
            <person name="Ng V."/>
            <person name="Ahrendt S."/>
            <person name="Min B."/>
            <person name="Choi I.G."/>
            <person name="Park H."/>
            <person name="Plett J.M."/>
            <person name="Magnuson J."/>
            <person name="Spatafora J.W."/>
            <person name="Nagy L.G."/>
            <person name="Henrissat B."/>
            <person name="Grigoriev I.V."/>
            <person name="Yang Z.L."/>
            <person name="Xu J."/>
            <person name="Martin F.M."/>
        </authorList>
    </citation>
    <scope>NUCLEOTIDE SEQUENCE</scope>
    <source>
        <strain evidence="2">KKN 215</strain>
    </source>
</reference>
<dbReference type="AlphaFoldDB" id="A0A8K0UVG0"/>
<organism evidence="2 3">
    <name type="scientific">Cristinia sonorae</name>
    <dbReference type="NCBI Taxonomy" id="1940300"/>
    <lineage>
        <taxon>Eukaryota</taxon>
        <taxon>Fungi</taxon>
        <taxon>Dikarya</taxon>
        <taxon>Basidiomycota</taxon>
        <taxon>Agaricomycotina</taxon>
        <taxon>Agaricomycetes</taxon>
        <taxon>Agaricomycetidae</taxon>
        <taxon>Agaricales</taxon>
        <taxon>Pleurotineae</taxon>
        <taxon>Stephanosporaceae</taxon>
        <taxon>Cristinia</taxon>
    </lineage>
</organism>
<evidence type="ECO:0008006" key="4">
    <source>
        <dbReference type="Google" id="ProtNLM"/>
    </source>
</evidence>
<gene>
    <name evidence="2" type="ORF">BXZ70DRAFT_598988</name>
</gene>
<evidence type="ECO:0000313" key="2">
    <source>
        <dbReference type="EMBL" id="KAH8104615.1"/>
    </source>
</evidence>
<feature type="region of interest" description="Disordered" evidence="1">
    <location>
        <begin position="687"/>
        <end position="724"/>
    </location>
</feature>
<dbReference type="OrthoDB" id="2687876at2759"/>
<dbReference type="Gene3D" id="1.10.510.10">
    <property type="entry name" value="Transferase(Phosphotransferase) domain 1"/>
    <property type="match status" value="1"/>
</dbReference>
<feature type="compositionally biased region" description="Polar residues" evidence="1">
    <location>
        <begin position="599"/>
        <end position="610"/>
    </location>
</feature>
<accession>A0A8K0UVG0</accession>
<keyword evidence="3" id="KW-1185">Reference proteome</keyword>
<dbReference type="Proteomes" id="UP000813824">
    <property type="component" value="Unassembled WGS sequence"/>
</dbReference>
<evidence type="ECO:0000313" key="3">
    <source>
        <dbReference type="Proteomes" id="UP000813824"/>
    </source>
</evidence>
<dbReference type="InterPro" id="IPR011009">
    <property type="entry name" value="Kinase-like_dom_sf"/>
</dbReference>
<evidence type="ECO:0000256" key="1">
    <source>
        <dbReference type="SAM" id="MobiDB-lite"/>
    </source>
</evidence>
<name>A0A8K0UVG0_9AGAR</name>
<comment type="caution">
    <text evidence="2">The sequence shown here is derived from an EMBL/GenBank/DDBJ whole genome shotgun (WGS) entry which is preliminary data.</text>
</comment>
<proteinExistence type="predicted"/>
<protein>
    <recommendedName>
        <fullName evidence="4">Protein kinase domain-containing protein</fullName>
    </recommendedName>
</protein>
<dbReference type="EMBL" id="JAEVFJ010000005">
    <property type="protein sequence ID" value="KAH8104615.1"/>
    <property type="molecule type" value="Genomic_DNA"/>
</dbReference>
<dbReference type="SUPFAM" id="SSF56112">
    <property type="entry name" value="Protein kinase-like (PK-like)"/>
    <property type="match status" value="1"/>
</dbReference>
<feature type="region of interest" description="Disordered" evidence="1">
    <location>
        <begin position="338"/>
        <end position="383"/>
    </location>
</feature>
<feature type="compositionally biased region" description="Basic and acidic residues" evidence="1">
    <location>
        <begin position="708"/>
        <end position="720"/>
    </location>
</feature>
<feature type="region of interest" description="Disordered" evidence="1">
    <location>
        <begin position="398"/>
        <end position="442"/>
    </location>
</feature>
<feature type="compositionally biased region" description="Polar residues" evidence="1">
    <location>
        <begin position="349"/>
        <end position="359"/>
    </location>
</feature>
<feature type="region of interest" description="Disordered" evidence="1">
    <location>
        <begin position="592"/>
        <end position="636"/>
    </location>
</feature>